<dbReference type="EMBL" id="MFFS01000070">
    <property type="protein sequence ID" value="OGF21144.1"/>
    <property type="molecule type" value="Genomic_DNA"/>
</dbReference>
<name>A0A1F5S377_9BACT</name>
<evidence type="ECO:0000313" key="1">
    <source>
        <dbReference type="EMBL" id="OGF21144.1"/>
    </source>
</evidence>
<proteinExistence type="predicted"/>
<comment type="caution">
    <text evidence="1">The sequence shown here is derived from an EMBL/GenBank/DDBJ whole genome shotgun (WGS) entry which is preliminary data.</text>
</comment>
<dbReference type="Proteomes" id="UP000178323">
    <property type="component" value="Unassembled WGS sequence"/>
</dbReference>
<organism evidence="1 2">
    <name type="scientific">Candidatus Falkowbacteria bacterium RBG_13_39_14</name>
    <dbReference type="NCBI Taxonomy" id="1797985"/>
    <lineage>
        <taxon>Bacteria</taxon>
        <taxon>Candidatus Falkowiibacteriota</taxon>
    </lineage>
</organism>
<dbReference type="AlphaFoldDB" id="A0A1F5S377"/>
<reference evidence="1 2" key="1">
    <citation type="journal article" date="2016" name="Nat. Commun.">
        <title>Thousands of microbial genomes shed light on interconnected biogeochemical processes in an aquifer system.</title>
        <authorList>
            <person name="Anantharaman K."/>
            <person name="Brown C.T."/>
            <person name="Hug L.A."/>
            <person name="Sharon I."/>
            <person name="Castelle C.J."/>
            <person name="Probst A.J."/>
            <person name="Thomas B.C."/>
            <person name="Singh A."/>
            <person name="Wilkins M.J."/>
            <person name="Karaoz U."/>
            <person name="Brodie E.L."/>
            <person name="Williams K.H."/>
            <person name="Hubbard S.S."/>
            <person name="Banfield J.F."/>
        </authorList>
    </citation>
    <scope>NUCLEOTIDE SEQUENCE [LARGE SCALE GENOMIC DNA]</scope>
</reference>
<gene>
    <name evidence="1" type="ORF">A2Y83_02335</name>
</gene>
<evidence type="ECO:0000313" key="2">
    <source>
        <dbReference type="Proteomes" id="UP000178323"/>
    </source>
</evidence>
<accession>A0A1F5S377</accession>
<protein>
    <submittedName>
        <fullName evidence="1">Uncharacterized protein</fullName>
    </submittedName>
</protein>
<dbReference type="STRING" id="1797985.A2Y83_02335"/>
<sequence>MDNDFNTAENFLNFLHKIYGLFLDAGVSFPLYSDYIKKIQRRDDKNPIKILDERTLFYGKGNTNDKNSVLYHHATQGEVKNRNKENGNNVGLIGNFCLVLIYQFWEEEFREGIAKEAGLNNKEELKVDVMGEIKNYRNSIIHHKSKAKKEVINHKILNWFKQGEFIMIDKQKMNKIIIAIVNELKKLEDGSGNKLLTKNIFTNNRTHRSIFDVD</sequence>